<dbReference type="Gene3D" id="1.10.260.50">
    <property type="match status" value="1"/>
</dbReference>
<dbReference type="PANTHER" id="PTHR11601">
    <property type="entry name" value="CYSTEINE DESULFURYLASE FAMILY MEMBER"/>
    <property type="match status" value="1"/>
</dbReference>
<evidence type="ECO:0000313" key="11">
    <source>
        <dbReference type="Proteomes" id="UP001501536"/>
    </source>
</evidence>
<keyword evidence="5" id="KW-0663">Pyridoxal phosphate</keyword>
<dbReference type="Gene3D" id="3.40.640.10">
    <property type="entry name" value="Type I PLP-dependent aspartate aminotransferase-like (Major domain)"/>
    <property type="match status" value="1"/>
</dbReference>
<sequence length="395" mass="40377">MIYLDAAATTPVRPEVLEMVGPLFSHDFGNPSSRHELGGSAARAMDYARTTAAAALGVRPGDVVFTSGGTEANNLALKGLALASPRGRHIVTSAVEHSSVRQPLQYLEAHHGFEVSVAPVDGSGTVDPAAVAALLRPDTALVSVMAVNNEVGTVQPVAEISALARGAGALFHTDAVQAAGWLDLEEIARHADALSVSGHKIGGLKGAGVLMVRGRLPLEALLHGGGQERGRRSGTENVAGAVSTATALRLAAEATRSGEQTGFGAYLRDAVLERLNRPGRPDRALATGHPTSRIPGIVSFCFPGTAGEAVLLELERRGVFCSSGSACHADSDEPSPVLLAMGLAPDVALTSVRLSFTRGVQEAELTQAARAVVAAVEAVAGAGGRTSAGAVRPAL</sequence>
<keyword evidence="7" id="KW-0411">Iron-sulfur</keyword>
<keyword evidence="11" id="KW-1185">Reference proteome</keyword>
<comment type="catalytic activity">
    <reaction evidence="8">
        <text>(sulfur carrier)-H + L-cysteine = (sulfur carrier)-SH + L-alanine</text>
        <dbReference type="Rhea" id="RHEA:43892"/>
        <dbReference type="Rhea" id="RHEA-COMP:14737"/>
        <dbReference type="Rhea" id="RHEA-COMP:14739"/>
        <dbReference type="ChEBI" id="CHEBI:29917"/>
        <dbReference type="ChEBI" id="CHEBI:35235"/>
        <dbReference type="ChEBI" id="CHEBI:57972"/>
        <dbReference type="ChEBI" id="CHEBI:64428"/>
        <dbReference type="EC" id="2.8.1.7"/>
    </reaction>
</comment>
<feature type="domain" description="Aminotransferase class V" evidence="9">
    <location>
        <begin position="2"/>
        <end position="365"/>
    </location>
</feature>
<organism evidence="10 11">
    <name type="scientific">Zhihengliuella alba</name>
    <dbReference type="NCBI Taxonomy" id="547018"/>
    <lineage>
        <taxon>Bacteria</taxon>
        <taxon>Bacillati</taxon>
        <taxon>Actinomycetota</taxon>
        <taxon>Actinomycetes</taxon>
        <taxon>Micrococcales</taxon>
        <taxon>Micrococcaceae</taxon>
        <taxon>Zhihengliuella</taxon>
    </lineage>
</organism>
<comment type="cofactor">
    <cofactor evidence="1">
        <name>pyridoxal 5'-phosphate</name>
        <dbReference type="ChEBI" id="CHEBI:597326"/>
    </cofactor>
</comment>
<evidence type="ECO:0000256" key="2">
    <source>
        <dbReference type="ARBA" id="ARBA00006490"/>
    </source>
</evidence>
<evidence type="ECO:0000256" key="5">
    <source>
        <dbReference type="ARBA" id="ARBA00022898"/>
    </source>
</evidence>
<evidence type="ECO:0000313" key="10">
    <source>
        <dbReference type="EMBL" id="GAA3692894.1"/>
    </source>
</evidence>
<reference evidence="11" key="1">
    <citation type="journal article" date="2019" name="Int. J. Syst. Evol. Microbiol.">
        <title>The Global Catalogue of Microorganisms (GCM) 10K type strain sequencing project: providing services to taxonomists for standard genome sequencing and annotation.</title>
        <authorList>
            <consortium name="The Broad Institute Genomics Platform"/>
            <consortium name="The Broad Institute Genome Sequencing Center for Infectious Disease"/>
            <person name="Wu L."/>
            <person name="Ma J."/>
        </authorList>
    </citation>
    <scope>NUCLEOTIDE SEQUENCE [LARGE SCALE GENOMIC DNA]</scope>
    <source>
        <strain evidence="11">JCM 16961</strain>
    </source>
</reference>
<dbReference type="InterPro" id="IPR015421">
    <property type="entry name" value="PyrdxlP-dep_Trfase_major"/>
</dbReference>
<dbReference type="InterPro" id="IPR000192">
    <property type="entry name" value="Aminotrans_V_dom"/>
</dbReference>
<evidence type="ECO:0000256" key="7">
    <source>
        <dbReference type="ARBA" id="ARBA00023014"/>
    </source>
</evidence>
<accession>A0ABP7CPS2</accession>
<dbReference type="SUPFAM" id="SSF53383">
    <property type="entry name" value="PLP-dependent transferases"/>
    <property type="match status" value="1"/>
</dbReference>
<evidence type="ECO:0000256" key="1">
    <source>
        <dbReference type="ARBA" id="ARBA00001933"/>
    </source>
</evidence>
<keyword evidence="4" id="KW-0479">Metal-binding</keyword>
<comment type="caution">
    <text evidence="10">The sequence shown here is derived from an EMBL/GenBank/DDBJ whole genome shotgun (WGS) entry which is preliminary data.</text>
</comment>
<evidence type="ECO:0000256" key="4">
    <source>
        <dbReference type="ARBA" id="ARBA00022723"/>
    </source>
</evidence>
<dbReference type="EMBL" id="BAABCJ010000001">
    <property type="protein sequence ID" value="GAA3692894.1"/>
    <property type="molecule type" value="Genomic_DNA"/>
</dbReference>
<dbReference type="PIRSF" id="PIRSF005572">
    <property type="entry name" value="NifS"/>
    <property type="match status" value="1"/>
</dbReference>
<dbReference type="InterPro" id="IPR015422">
    <property type="entry name" value="PyrdxlP-dep_Trfase_small"/>
</dbReference>
<gene>
    <name evidence="10" type="ORF">GCM10022377_01710</name>
</gene>
<dbReference type="InterPro" id="IPR016454">
    <property type="entry name" value="Cysteine_dSase"/>
</dbReference>
<evidence type="ECO:0000259" key="9">
    <source>
        <dbReference type="Pfam" id="PF00266"/>
    </source>
</evidence>
<keyword evidence="6" id="KW-0408">Iron</keyword>
<evidence type="ECO:0000256" key="8">
    <source>
        <dbReference type="ARBA" id="ARBA00050776"/>
    </source>
</evidence>
<comment type="similarity">
    <text evidence="2">Belongs to the class-V pyridoxal-phosphate-dependent aminotransferase family. NifS/IscS subfamily.</text>
</comment>
<dbReference type="Pfam" id="PF00266">
    <property type="entry name" value="Aminotran_5"/>
    <property type="match status" value="1"/>
</dbReference>
<dbReference type="Gene3D" id="3.90.1150.10">
    <property type="entry name" value="Aspartate Aminotransferase, domain 1"/>
    <property type="match status" value="1"/>
</dbReference>
<proteinExistence type="inferred from homology"/>
<name>A0ABP7CPS2_9MICC</name>
<evidence type="ECO:0000256" key="6">
    <source>
        <dbReference type="ARBA" id="ARBA00023004"/>
    </source>
</evidence>
<evidence type="ECO:0000256" key="3">
    <source>
        <dbReference type="ARBA" id="ARBA00022679"/>
    </source>
</evidence>
<dbReference type="RefSeq" id="WP_344878610.1">
    <property type="nucleotide sequence ID" value="NZ_BAABCJ010000001.1"/>
</dbReference>
<keyword evidence="3" id="KW-0808">Transferase</keyword>
<dbReference type="Proteomes" id="UP001501536">
    <property type="component" value="Unassembled WGS sequence"/>
</dbReference>
<dbReference type="InterPro" id="IPR015424">
    <property type="entry name" value="PyrdxlP-dep_Trfase"/>
</dbReference>
<dbReference type="PANTHER" id="PTHR11601:SF34">
    <property type="entry name" value="CYSTEINE DESULFURASE"/>
    <property type="match status" value="1"/>
</dbReference>
<protein>
    <submittedName>
        <fullName evidence="10">Cysteine desulfurase family protein</fullName>
    </submittedName>
</protein>